<organism evidence="6 7">
    <name type="scientific">Umboniibacter marinipuniceus</name>
    <dbReference type="NCBI Taxonomy" id="569599"/>
    <lineage>
        <taxon>Bacteria</taxon>
        <taxon>Pseudomonadati</taxon>
        <taxon>Pseudomonadota</taxon>
        <taxon>Gammaproteobacteria</taxon>
        <taxon>Cellvibrionales</taxon>
        <taxon>Cellvibrionaceae</taxon>
        <taxon>Umboniibacter</taxon>
    </lineage>
</organism>
<dbReference type="InterPro" id="IPR027278">
    <property type="entry name" value="ACCD_DCysDesulf"/>
</dbReference>
<evidence type="ECO:0000256" key="2">
    <source>
        <dbReference type="ARBA" id="ARBA00008639"/>
    </source>
</evidence>
<evidence type="ECO:0000256" key="3">
    <source>
        <dbReference type="ARBA" id="ARBA00022898"/>
    </source>
</evidence>
<name>A0A3M0AEE2_9GAMM</name>
<dbReference type="PANTHER" id="PTHR43780:SF2">
    <property type="entry name" value="1-AMINOCYCLOPROPANE-1-CARBOXYLATE DEAMINASE-RELATED"/>
    <property type="match status" value="1"/>
</dbReference>
<proteinExistence type="inferred from homology"/>
<dbReference type="SUPFAM" id="SSF53686">
    <property type="entry name" value="Tryptophan synthase beta subunit-like PLP-dependent enzymes"/>
    <property type="match status" value="1"/>
</dbReference>
<protein>
    <submittedName>
        <fullName evidence="6">1-aminocyclopropane-1-carboxylate deaminase/D-cysteine desulfhydrase-like pyridoxal-dependent ACC family enzyme</fullName>
    </submittedName>
</protein>
<evidence type="ECO:0000313" key="7">
    <source>
        <dbReference type="Proteomes" id="UP000267187"/>
    </source>
</evidence>
<gene>
    <name evidence="6" type="ORF">DFR27_0926</name>
</gene>
<dbReference type="Gene3D" id="3.40.50.1100">
    <property type="match status" value="2"/>
</dbReference>
<dbReference type="EMBL" id="REFJ01000002">
    <property type="protein sequence ID" value="RMA81128.1"/>
    <property type="molecule type" value="Genomic_DNA"/>
</dbReference>
<dbReference type="RefSeq" id="WP_121876285.1">
    <property type="nucleotide sequence ID" value="NZ_REFJ01000002.1"/>
</dbReference>
<feature type="modified residue" description="N6-(pyridoxal phosphate)lysine" evidence="5">
    <location>
        <position position="42"/>
    </location>
</feature>
<dbReference type="AlphaFoldDB" id="A0A3M0AEE2"/>
<reference evidence="6 7" key="1">
    <citation type="submission" date="2018-10" db="EMBL/GenBank/DDBJ databases">
        <title>Genomic Encyclopedia of Type Strains, Phase IV (KMG-IV): sequencing the most valuable type-strain genomes for metagenomic binning, comparative biology and taxonomic classification.</title>
        <authorList>
            <person name="Goeker M."/>
        </authorList>
    </citation>
    <scope>NUCLEOTIDE SEQUENCE [LARGE SCALE GENOMIC DNA]</scope>
    <source>
        <strain evidence="6 7">DSM 25080</strain>
    </source>
</reference>
<accession>A0A3M0AEE2</accession>
<evidence type="ECO:0000256" key="4">
    <source>
        <dbReference type="PIRSR" id="PIRSR006278-1"/>
    </source>
</evidence>
<comment type="similarity">
    <text evidence="2">Belongs to the ACC deaminase/D-cysteine desulfhydrase family.</text>
</comment>
<evidence type="ECO:0000256" key="5">
    <source>
        <dbReference type="PIRSR" id="PIRSR006278-2"/>
    </source>
</evidence>
<comment type="cofactor">
    <cofactor evidence="1">
        <name>pyridoxal 5'-phosphate</name>
        <dbReference type="ChEBI" id="CHEBI:597326"/>
    </cofactor>
</comment>
<evidence type="ECO:0000256" key="1">
    <source>
        <dbReference type="ARBA" id="ARBA00001933"/>
    </source>
</evidence>
<keyword evidence="7" id="KW-1185">Reference proteome</keyword>
<feature type="active site" description="Nucleophile" evidence="4">
    <location>
        <position position="67"/>
    </location>
</feature>
<dbReference type="PANTHER" id="PTHR43780">
    <property type="entry name" value="1-AMINOCYCLOPROPANE-1-CARBOXYLATE DEAMINASE-RELATED"/>
    <property type="match status" value="1"/>
</dbReference>
<dbReference type="PIRSF" id="PIRSF006278">
    <property type="entry name" value="ACCD_DCysDesulf"/>
    <property type="match status" value="1"/>
</dbReference>
<keyword evidence="3 5" id="KW-0663">Pyridoxal phosphate</keyword>
<sequence>MSLTHLKEALDKKLLVRAYTQNGCRFEVAHLDAIDLQWGGNKLYKLIGFLADLSPGDTLVSFGGEHSNHLYALAALADEFRLVVYIRKSFHSRPHAESSVLALLAQRGVECRFLSSEDYQRARNDEAFRQSLGTLHGAACIIPEGGNGAKAEIGLRHLAHQLNQQFEMPTEFHLAAGTGTTARGLAEHLDDRHQLVVTPVVTPNQLGFDDLPKAKLVWYQPRKRFAKLKLADQQRLAACAEISLKLDRVYTIHALETLLNSQFNGAKCLIHTGGMRSQSANL</sequence>
<comment type="caution">
    <text evidence="6">The sequence shown here is derived from an EMBL/GenBank/DDBJ whole genome shotgun (WGS) entry which is preliminary data.</text>
</comment>
<dbReference type="InterPro" id="IPR036052">
    <property type="entry name" value="TrpB-like_PALP_sf"/>
</dbReference>
<dbReference type="GO" id="GO:0019148">
    <property type="term" value="F:D-cysteine desulfhydrase activity"/>
    <property type="evidence" value="ECO:0007669"/>
    <property type="project" value="TreeGrafter"/>
</dbReference>
<dbReference type="Proteomes" id="UP000267187">
    <property type="component" value="Unassembled WGS sequence"/>
</dbReference>
<evidence type="ECO:0000313" key="6">
    <source>
        <dbReference type="EMBL" id="RMA81128.1"/>
    </source>
</evidence>
<dbReference type="OrthoDB" id="9801249at2"/>